<proteinExistence type="predicted"/>
<evidence type="ECO:0000313" key="2">
    <source>
        <dbReference type="Proteomes" id="UP000758155"/>
    </source>
</evidence>
<reference evidence="1" key="1">
    <citation type="submission" date="2019-04" db="EMBL/GenBank/DDBJ databases">
        <title>Sequencing of skin fungus with MAO and IRED activity.</title>
        <authorList>
            <person name="Marsaioli A.J."/>
            <person name="Bonatto J.M.C."/>
            <person name="Reis Junior O."/>
        </authorList>
    </citation>
    <scope>NUCLEOTIDE SEQUENCE</scope>
    <source>
        <strain evidence="1">28M1</strain>
    </source>
</reference>
<comment type="caution">
    <text evidence="1">The sequence shown here is derived from an EMBL/GenBank/DDBJ whole genome shotgun (WGS) entry which is preliminary data.</text>
</comment>
<keyword evidence="2" id="KW-1185">Reference proteome</keyword>
<dbReference type="OrthoDB" id="3793201at2759"/>
<dbReference type="Proteomes" id="UP000758155">
    <property type="component" value="Unassembled WGS sequence"/>
</dbReference>
<protein>
    <submittedName>
        <fullName evidence="1">Uncharacterized protein</fullName>
    </submittedName>
</protein>
<sequence>MFKSESGPQTSWRQINVTDEWFSSINLPLSEESIVPYSPNIMQSAYFNTSIVSASDMTTVSALLALTASNKASIPAIEHALASIFADALSRTGAWRFLNITLPITDKKPRLTTYHNRAPNFQYQLLHGGEAY</sequence>
<name>A0A9P4WYZ2_9PLEO</name>
<dbReference type="EMBL" id="SWKV01000006">
    <property type="protein sequence ID" value="KAF3045548.1"/>
    <property type="molecule type" value="Genomic_DNA"/>
</dbReference>
<gene>
    <name evidence="1" type="ORF">E8E12_009690</name>
</gene>
<accession>A0A9P4WYZ2</accession>
<dbReference type="AlphaFoldDB" id="A0A9P4WYZ2"/>
<organism evidence="1 2">
    <name type="scientific">Didymella heteroderae</name>
    <dbReference type="NCBI Taxonomy" id="1769908"/>
    <lineage>
        <taxon>Eukaryota</taxon>
        <taxon>Fungi</taxon>
        <taxon>Dikarya</taxon>
        <taxon>Ascomycota</taxon>
        <taxon>Pezizomycotina</taxon>
        <taxon>Dothideomycetes</taxon>
        <taxon>Pleosporomycetidae</taxon>
        <taxon>Pleosporales</taxon>
        <taxon>Pleosporineae</taxon>
        <taxon>Didymellaceae</taxon>
        <taxon>Didymella</taxon>
    </lineage>
</organism>
<evidence type="ECO:0000313" key="1">
    <source>
        <dbReference type="EMBL" id="KAF3045548.1"/>
    </source>
</evidence>